<dbReference type="InterPro" id="IPR033121">
    <property type="entry name" value="PEPTIDASE_A1"/>
</dbReference>
<dbReference type="PANTHER" id="PTHR13683:SF800">
    <property type="entry name" value="EUKARYOTIC ASPARTYL PROTEASE FAMILY PROTEIN"/>
    <property type="match status" value="1"/>
</dbReference>
<feature type="active site" evidence="2">
    <location>
        <position position="107"/>
    </location>
</feature>
<comment type="similarity">
    <text evidence="1">Belongs to the peptidase A1 family.</text>
</comment>
<dbReference type="GO" id="GO:0006508">
    <property type="term" value="P:proteolysis"/>
    <property type="evidence" value="ECO:0007669"/>
    <property type="project" value="InterPro"/>
</dbReference>
<evidence type="ECO:0000256" key="2">
    <source>
        <dbReference type="PIRSR" id="PIRSR601461-1"/>
    </source>
</evidence>
<protein>
    <submittedName>
        <fullName evidence="4">Aspartic proteinase Asp1-like</fullName>
    </submittedName>
</protein>
<dbReference type="GO" id="GO:0004190">
    <property type="term" value="F:aspartic-type endopeptidase activity"/>
    <property type="evidence" value="ECO:0007669"/>
    <property type="project" value="InterPro"/>
</dbReference>
<dbReference type="PROSITE" id="PS51767">
    <property type="entry name" value="PEPTIDASE_A1"/>
    <property type="match status" value="1"/>
</dbReference>
<dbReference type="AlphaFoldDB" id="A0A8K0MWT0"/>
<accession>A0A8K0MWT0</accession>
<dbReference type="InterPro" id="IPR021109">
    <property type="entry name" value="Peptidase_aspartic_dom_sf"/>
</dbReference>
<keyword evidence="5" id="KW-1185">Reference proteome</keyword>
<comment type="caution">
    <text evidence="4">The sequence shown here is derived from an EMBL/GenBank/DDBJ whole genome shotgun (WGS) entry which is preliminary data.</text>
</comment>
<feature type="domain" description="Peptidase A1" evidence="3">
    <location>
        <begin position="89"/>
        <end position="423"/>
    </location>
</feature>
<dbReference type="Proteomes" id="UP000797356">
    <property type="component" value="Chromosome 2"/>
</dbReference>
<feature type="active site" evidence="2">
    <location>
        <position position="297"/>
    </location>
</feature>
<dbReference type="Gene3D" id="2.40.70.10">
    <property type="entry name" value="Acid Proteases"/>
    <property type="match status" value="2"/>
</dbReference>
<proteinExistence type="inferred from homology"/>
<evidence type="ECO:0000313" key="5">
    <source>
        <dbReference type="Proteomes" id="UP000797356"/>
    </source>
</evidence>
<dbReference type="InterPro" id="IPR001461">
    <property type="entry name" value="Aspartic_peptidase_A1"/>
</dbReference>
<evidence type="ECO:0000259" key="3">
    <source>
        <dbReference type="PROSITE" id="PS51767"/>
    </source>
</evidence>
<sequence>MIKLFARPNLVQFARLVLPAMAVSYYLVLEMDLSMCYIHASVLEAIPSCSADANTTTLPKASPPSPGDASRRVAVVFPLQGNVYPRGEFDIQMSFGNSQNLYSMNIDTGSDVPWVQCQMPRQAVYPQPGKDKMIPCDDPRCQAVLASTGTKKCVSKGRCDYKVRYVDSYAKGVLIADTLTLRLTNGSTIRPLVAFGCGKWLKVKDEQALPDGMLGLGSGEISILSQLSCQRLFGKFTGHCLNSRGGGYFFLEDDGRVPPGGITWVPMTPSNHYSPGSASLFWDNQSLGSKLIKVLPDSGATFTYFGLEPYASFISTLNGYVSKQPLKRAYDDHSQPHCWRDPKKFRTIADAQPYFKNLELRFANGAALMTLPPVNHLIISDKGNACLCILNGTQIGLNRVIGDISMLDRLVIYDNDKLRIGWASTDFCRV</sequence>
<gene>
    <name evidence="4" type="ORF">COCNU_02G011130</name>
</gene>
<name>A0A8K0MWT0_COCNU</name>
<dbReference type="EMBL" id="CM017873">
    <property type="protein sequence ID" value="KAG1331145.1"/>
    <property type="molecule type" value="Genomic_DNA"/>
</dbReference>
<evidence type="ECO:0000313" key="4">
    <source>
        <dbReference type="EMBL" id="KAG1331145.1"/>
    </source>
</evidence>
<evidence type="ECO:0000256" key="1">
    <source>
        <dbReference type="ARBA" id="ARBA00007447"/>
    </source>
</evidence>
<dbReference type="Pfam" id="PF14541">
    <property type="entry name" value="TAXi_C"/>
    <property type="match status" value="1"/>
</dbReference>
<dbReference type="Pfam" id="PF14543">
    <property type="entry name" value="TAXi_N"/>
    <property type="match status" value="1"/>
</dbReference>
<reference evidence="4" key="1">
    <citation type="journal article" date="2017" name="Gigascience">
        <title>The genome draft of coconut (Cocos nucifera).</title>
        <authorList>
            <person name="Xiao Y."/>
            <person name="Xu P."/>
            <person name="Fan H."/>
            <person name="Baudouin L."/>
            <person name="Xia W."/>
            <person name="Bocs S."/>
            <person name="Xu J."/>
            <person name="Li Q."/>
            <person name="Guo A."/>
            <person name="Zhou L."/>
            <person name="Li J."/>
            <person name="Wu Y."/>
            <person name="Ma Z."/>
            <person name="Armero A."/>
            <person name="Issali A.E."/>
            <person name="Liu N."/>
            <person name="Peng M."/>
            <person name="Yang Y."/>
        </authorList>
    </citation>
    <scope>NUCLEOTIDE SEQUENCE</scope>
    <source>
        <tissue evidence="4">Spear leaf of Hainan Tall coconut</tissue>
    </source>
</reference>
<dbReference type="PANTHER" id="PTHR13683">
    <property type="entry name" value="ASPARTYL PROTEASES"/>
    <property type="match status" value="1"/>
</dbReference>
<dbReference type="InterPro" id="IPR032861">
    <property type="entry name" value="TAXi_N"/>
</dbReference>
<dbReference type="InterPro" id="IPR032799">
    <property type="entry name" value="TAXi_C"/>
</dbReference>
<reference evidence="4" key="2">
    <citation type="submission" date="2019-07" db="EMBL/GenBank/DDBJ databases">
        <authorList>
            <person name="Yang Y."/>
            <person name="Bocs S."/>
            <person name="Baudouin L."/>
        </authorList>
    </citation>
    <scope>NUCLEOTIDE SEQUENCE</scope>
    <source>
        <tissue evidence="4">Spear leaf of Hainan Tall coconut</tissue>
    </source>
</reference>
<dbReference type="OrthoDB" id="771136at2759"/>
<dbReference type="SUPFAM" id="SSF50630">
    <property type="entry name" value="Acid proteases"/>
    <property type="match status" value="1"/>
</dbReference>
<organism evidence="4 5">
    <name type="scientific">Cocos nucifera</name>
    <name type="common">Coconut palm</name>
    <dbReference type="NCBI Taxonomy" id="13894"/>
    <lineage>
        <taxon>Eukaryota</taxon>
        <taxon>Viridiplantae</taxon>
        <taxon>Streptophyta</taxon>
        <taxon>Embryophyta</taxon>
        <taxon>Tracheophyta</taxon>
        <taxon>Spermatophyta</taxon>
        <taxon>Magnoliopsida</taxon>
        <taxon>Liliopsida</taxon>
        <taxon>Arecaceae</taxon>
        <taxon>Arecoideae</taxon>
        <taxon>Cocoseae</taxon>
        <taxon>Attaleinae</taxon>
        <taxon>Cocos</taxon>
    </lineage>
</organism>